<keyword evidence="2" id="KW-0812">Transmembrane</keyword>
<keyword evidence="4" id="KW-1185">Reference proteome</keyword>
<dbReference type="EMBL" id="JACTNG010000001">
    <property type="protein sequence ID" value="MBO1077685.1"/>
    <property type="molecule type" value="Genomic_DNA"/>
</dbReference>
<accession>A0ABS3KJR4</accession>
<feature type="region of interest" description="Disordered" evidence="1">
    <location>
        <begin position="205"/>
        <end position="263"/>
    </location>
</feature>
<evidence type="ECO:0000313" key="3">
    <source>
        <dbReference type="EMBL" id="MBO1077685.1"/>
    </source>
</evidence>
<evidence type="ECO:0000313" key="4">
    <source>
        <dbReference type="Proteomes" id="UP001518989"/>
    </source>
</evidence>
<comment type="caution">
    <text evidence="3">The sequence shown here is derived from an EMBL/GenBank/DDBJ whole genome shotgun (WGS) entry which is preliminary data.</text>
</comment>
<feature type="region of interest" description="Disordered" evidence="1">
    <location>
        <begin position="281"/>
        <end position="317"/>
    </location>
</feature>
<dbReference type="SUPFAM" id="SSF81901">
    <property type="entry name" value="HCP-like"/>
    <property type="match status" value="1"/>
</dbReference>
<proteinExistence type="predicted"/>
<feature type="transmembrane region" description="Helical" evidence="2">
    <location>
        <begin position="158"/>
        <end position="181"/>
    </location>
</feature>
<protein>
    <recommendedName>
        <fullName evidence="5">Sel1 repeat family protein</fullName>
    </recommendedName>
</protein>
<dbReference type="Proteomes" id="UP001518989">
    <property type="component" value="Unassembled WGS sequence"/>
</dbReference>
<keyword evidence="2" id="KW-0472">Membrane</keyword>
<dbReference type="RefSeq" id="WP_207415094.1">
    <property type="nucleotide sequence ID" value="NZ_CP061177.1"/>
</dbReference>
<name>A0ABS3KJR4_9PROT</name>
<evidence type="ECO:0000256" key="2">
    <source>
        <dbReference type="SAM" id="Phobius"/>
    </source>
</evidence>
<dbReference type="InterPro" id="IPR011990">
    <property type="entry name" value="TPR-like_helical_dom_sf"/>
</dbReference>
<organism evidence="3 4">
    <name type="scientific">Roseomonas haemaphysalidis</name>
    <dbReference type="NCBI Taxonomy" id="2768162"/>
    <lineage>
        <taxon>Bacteria</taxon>
        <taxon>Pseudomonadati</taxon>
        <taxon>Pseudomonadota</taxon>
        <taxon>Alphaproteobacteria</taxon>
        <taxon>Acetobacterales</taxon>
        <taxon>Roseomonadaceae</taxon>
        <taxon>Roseomonas</taxon>
    </lineage>
</organism>
<gene>
    <name evidence="3" type="ORF">IAI61_01480</name>
</gene>
<evidence type="ECO:0008006" key="5">
    <source>
        <dbReference type="Google" id="ProtNLM"/>
    </source>
</evidence>
<reference evidence="3 4" key="1">
    <citation type="submission" date="2020-09" db="EMBL/GenBank/DDBJ databases">
        <title>Roseomonas.</title>
        <authorList>
            <person name="Zhu W."/>
        </authorList>
    </citation>
    <scope>NUCLEOTIDE SEQUENCE [LARGE SCALE GENOMIC DNA]</scope>
    <source>
        <strain evidence="3 4">573</strain>
    </source>
</reference>
<keyword evidence="2" id="KW-1133">Transmembrane helix</keyword>
<evidence type="ECO:0000256" key="1">
    <source>
        <dbReference type="SAM" id="MobiDB-lite"/>
    </source>
</evidence>
<feature type="compositionally biased region" description="Pro residues" evidence="1">
    <location>
        <begin position="233"/>
        <end position="258"/>
    </location>
</feature>
<sequence>MQDHSQDLLWRDSAPVAGPALQASIALLQGGWVLMAHGTDGLVPGPIILARSQTGVALFELEPSWTPDLVSRFRRQLDVAGFTTAFPGYLPVIHRRLRVDDLPYLAVILDEGFTFQDPIRLPPDDRWRHALQVVLAQPPANPPPPPPPAAPARRRGRAAWPIIVPAMLGLTLAGVATVALVPRPWTGGPAPAPPPIVVALTEEAPPATRPEATGAPAPGLPDAVDAAMASAPEPSPEAVPDAAPLPPAQAIDPTPPPEDVVAEQGMPPLAATLPVPAEDTALAPTPLAPERSADMEPLSPPDGTWATGPGSAEPVSAEPVPPPLVVAMPTDTPPVVQAVSAEPLPAPAAIPSVVAATPPDPRATATLLRRGTALLALGDISGARRFLERASESGNADAARLLAETLDPNTLPQFRTRGLQPDPAAALRWYHRAAALGAAVERPIATLEAAP</sequence>
<dbReference type="Gene3D" id="1.25.40.10">
    <property type="entry name" value="Tetratricopeptide repeat domain"/>
    <property type="match status" value="1"/>
</dbReference>